<dbReference type="GO" id="GO:0005109">
    <property type="term" value="F:frizzled binding"/>
    <property type="evidence" value="ECO:0007669"/>
    <property type="project" value="TreeGrafter"/>
</dbReference>
<dbReference type="PANTHER" id="PTHR12027:SF70">
    <property type="entry name" value="PROTEIN WNT-16"/>
    <property type="match status" value="1"/>
</dbReference>
<keyword evidence="10" id="KW-1185">Reference proteome</keyword>
<dbReference type="RefSeq" id="XP_036365839.1">
    <property type="nucleotide sequence ID" value="XM_036509946.1"/>
</dbReference>
<dbReference type="PANTHER" id="PTHR12027">
    <property type="entry name" value="WNT RELATED"/>
    <property type="match status" value="1"/>
</dbReference>
<sequence>MCRCRCRQRCQSYKKAACANPMSRNSIISLFISLLLPTGICANWMFLGVSSVSTLHGDTCNEVPGLVWRQIEVCRNNPQTLYCISEGARKGIMECKAQFRYERWNCTTQRNLSVFGQTLTKGSKETAFIYAILSAGVVHAVTQSCSAGNLTDCSCDMNRYGEKDGEGWEWGGCSDNIHYGTWFCKMFVDAPDANSKRDTRNLMNIHNNEVGRRVVAKEMKMQCRCHGVSGSCAVKTCWRSLPMFHEIGARLKKLYETAVIVVSRSRKKLRRRDKTKRHLPIPKDKLVHMHRSRNYCRTDPSRGITGTRGRLCNKTLDGPGSCSLLCCGRGYNTQVVRHVNRCHCKFHWCCFVTCESCESMVDVHTCK</sequence>
<dbReference type="GO" id="GO:0060070">
    <property type="term" value="P:canonical Wnt signaling pathway"/>
    <property type="evidence" value="ECO:0007669"/>
    <property type="project" value="TreeGrafter"/>
</dbReference>
<accession>A0A7E6FDL6</accession>
<dbReference type="GO" id="GO:0030182">
    <property type="term" value="P:neuron differentiation"/>
    <property type="evidence" value="ECO:0007669"/>
    <property type="project" value="TreeGrafter"/>
</dbReference>
<dbReference type="InterPro" id="IPR018161">
    <property type="entry name" value="Wnt_CS"/>
</dbReference>
<dbReference type="KEGG" id="osn:115220286"/>
<evidence type="ECO:0000313" key="10">
    <source>
        <dbReference type="Proteomes" id="UP000515154"/>
    </source>
</evidence>
<evidence type="ECO:0000313" key="11">
    <source>
        <dbReference type="RefSeq" id="XP_036365839.1"/>
    </source>
</evidence>
<keyword evidence="5" id="KW-0272">Extracellular matrix</keyword>
<dbReference type="Proteomes" id="UP000515154">
    <property type="component" value="Linkage group LG16"/>
</dbReference>
<dbReference type="FunFam" id="3.30.2460.20:FF:000001">
    <property type="entry name" value="Wnt homolog"/>
    <property type="match status" value="1"/>
</dbReference>
<dbReference type="PROSITE" id="PS00246">
    <property type="entry name" value="WNT1"/>
    <property type="match status" value="1"/>
</dbReference>
<keyword evidence="8" id="KW-0449">Lipoprotein</keyword>
<comment type="similarity">
    <text evidence="2 9">Belongs to the Wnt family.</text>
</comment>
<gene>
    <name evidence="11" type="primary">LOC115220286</name>
</gene>
<dbReference type="CDD" id="cd19344">
    <property type="entry name" value="Wnt_Wnt16"/>
    <property type="match status" value="1"/>
</dbReference>
<evidence type="ECO:0000256" key="2">
    <source>
        <dbReference type="ARBA" id="ARBA00005683"/>
    </source>
</evidence>
<evidence type="ECO:0000256" key="3">
    <source>
        <dbReference type="ARBA" id="ARBA00022473"/>
    </source>
</evidence>
<dbReference type="AlphaFoldDB" id="A0A7E6FDL6"/>
<name>A0A7E6FDL6_9MOLL</name>
<organism evidence="10 11">
    <name type="scientific">Octopus sinensis</name>
    <name type="common">East Asian common octopus</name>
    <dbReference type="NCBI Taxonomy" id="2607531"/>
    <lineage>
        <taxon>Eukaryota</taxon>
        <taxon>Metazoa</taxon>
        <taxon>Spiralia</taxon>
        <taxon>Lophotrochozoa</taxon>
        <taxon>Mollusca</taxon>
        <taxon>Cephalopoda</taxon>
        <taxon>Coleoidea</taxon>
        <taxon>Octopodiformes</taxon>
        <taxon>Octopoda</taxon>
        <taxon>Incirrata</taxon>
        <taxon>Octopodidae</taxon>
        <taxon>Octopus</taxon>
    </lineage>
</organism>
<dbReference type="GO" id="GO:0045165">
    <property type="term" value="P:cell fate commitment"/>
    <property type="evidence" value="ECO:0007669"/>
    <property type="project" value="TreeGrafter"/>
</dbReference>
<dbReference type="PRINTS" id="PR01349">
    <property type="entry name" value="WNTPROTEIN"/>
</dbReference>
<dbReference type="InterPro" id="IPR005817">
    <property type="entry name" value="Wnt"/>
</dbReference>
<protein>
    <recommendedName>
        <fullName evidence="9">Protein Wnt</fullName>
    </recommendedName>
</protein>
<proteinExistence type="inferred from homology"/>
<dbReference type="SMART" id="SM00097">
    <property type="entry name" value="WNT1"/>
    <property type="match status" value="1"/>
</dbReference>
<evidence type="ECO:0000256" key="5">
    <source>
        <dbReference type="ARBA" id="ARBA00022530"/>
    </source>
</evidence>
<evidence type="ECO:0000256" key="9">
    <source>
        <dbReference type="RuleBase" id="RU003500"/>
    </source>
</evidence>
<reference evidence="11" key="1">
    <citation type="submission" date="2025-08" db="UniProtKB">
        <authorList>
            <consortium name="RefSeq"/>
        </authorList>
    </citation>
    <scope>IDENTIFICATION</scope>
</reference>
<keyword evidence="7" id="KW-1015">Disulfide bond</keyword>
<evidence type="ECO:0000256" key="4">
    <source>
        <dbReference type="ARBA" id="ARBA00022525"/>
    </source>
</evidence>
<comment type="function">
    <text evidence="9">Ligand for members of the frizzled family of seven transmembrane receptors.</text>
</comment>
<dbReference type="InterPro" id="IPR043158">
    <property type="entry name" value="Wnt_C"/>
</dbReference>
<dbReference type="GO" id="GO:0005615">
    <property type="term" value="C:extracellular space"/>
    <property type="evidence" value="ECO:0007669"/>
    <property type="project" value="TreeGrafter"/>
</dbReference>
<dbReference type="GO" id="GO:0005125">
    <property type="term" value="F:cytokine activity"/>
    <property type="evidence" value="ECO:0007669"/>
    <property type="project" value="TreeGrafter"/>
</dbReference>
<comment type="subcellular location">
    <subcellularLocation>
        <location evidence="1 9">Secreted</location>
        <location evidence="1 9">Extracellular space</location>
        <location evidence="1 9">Extracellular matrix</location>
    </subcellularLocation>
</comment>
<dbReference type="Gene3D" id="3.30.2460.20">
    <property type="match status" value="1"/>
</dbReference>
<dbReference type="Pfam" id="PF00110">
    <property type="entry name" value="wnt"/>
    <property type="match status" value="1"/>
</dbReference>
<keyword evidence="3 9" id="KW-0217">Developmental protein</keyword>
<evidence type="ECO:0000256" key="8">
    <source>
        <dbReference type="ARBA" id="ARBA00023288"/>
    </source>
</evidence>
<keyword evidence="6 9" id="KW-0879">Wnt signaling pathway</keyword>
<evidence type="ECO:0000256" key="6">
    <source>
        <dbReference type="ARBA" id="ARBA00022687"/>
    </source>
</evidence>
<keyword evidence="4" id="KW-0964">Secreted</keyword>
<evidence type="ECO:0000256" key="1">
    <source>
        <dbReference type="ARBA" id="ARBA00004498"/>
    </source>
</evidence>
<evidence type="ECO:0000256" key="7">
    <source>
        <dbReference type="ARBA" id="ARBA00023157"/>
    </source>
</evidence>